<dbReference type="InterPro" id="IPR021508">
    <property type="entry name" value="Gp17-like"/>
</dbReference>
<dbReference type="EMBL" id="JAEDAE010000005">
    <property type="protein sequence ID" value="MBH8558993.1"/>
    <property type="molecule type" value="Genomic_DNA"/>
</dbReference>
<proteinExistence type="predicted"/>
<reference evidence="1 2" key="1">
    <citation type="submission" date="2020-12" db="EMBL/GenBank/DDBJ databases">
        <title>Hymenobacter sp.</title>
        <authorList>
            <person name="Kim M.K."/>
        </authorList>
    </citation>
    <scope>NUCLEOTIDE SEQUENCE [LARGE SCALE GENOMIC DNA]</scope>
    <source>
        <strain evidence="1 2">BT442</strain>
    </source>
</reference>
<comment type="caution">
    <text evidence="1">The sequence shown here is derived from an EMBL/GenBank/DDBJ whole genome shotgun (WGS) entry which is preliminary data.</text>
</comment>
<dbReference type="RefSeq" id="WP_198075844.1">
    <property type="nucleotide sequence ID" value="NZ_JAEDAE010000005.1"/>
</dbReference>
<accession>A0ABS0Q9H2</accession>
<organism evidence="1 2">
    <name type="scientific">Hymenobacter negativus</name>
    <dbReference type="NCBI Taxonomy" id="2795026"/>
    <lineage>
        <taxon>Bacteria</taxon>
        <taxon>Pseudomonadati</taxon>
        <taxon>Bacteroidota</taxon>
        <taxon>Cytophagia</taxon>
        <taxon>Cytophagales</taxon>
        <taxon>Hymenobacteraceae</taxon>
        <taxon>Hymenobacter</taxon>
    </lineage>
</organism>
<dbReference type="Pfam" id="PF11367">
    <property type="entry name" value="Tail_completion_gp17"/>
    <property type="match status" value="1"/>
</dbReference>
<name>A0ABS0Q9H2_9BACT</name>
<gene>
    <name evidence="1" type="ORF">I7X13_13085</name>
</gene>
<keyword evidence="2" id="KW-1185">Reference proteome</keyword>
<evidence type="ECO:0000313" key="2">
    <source>
        <dbReference type="Proteomes" id="UP000625631"/>
    </source>
</evidence>
<protein>
    <submittedName>
        <fullName evidence="1">DUF3168 domain-containing protein</fullName>
    </submittedName>
</protein>
<sequence>MEPGQLIFSRLSQAPSVGGQLQHVRDGQPEVKIYPVLAPPDTPRPYLTYQLISNVPDDSAVCELDDLARVQISIFADSYAGICGLANAIRRQLHRTETAGTYLLLTNEFDHEQPGALCFFRSQDYEVEHTPA</sequence>
<dbReference type="Proteomes" id="UP000625631">
    <property type="component" value="Unassembled WGS sequence"/>
</dbReference>
<evidence type="ECO:0000313" key="1">
    <source>
        <dbReference type="EMBL" id="MBH8558993.1"/>
    </source>
</evidence>